<gene>
    <name evidence="4" type="ORF">AV274_3726</name>
</gene>
<dbReference type="AlphaFoldDB" id="A0A196SE36"/>
<keyword evidence="5" id="KW-1185">Reference proteome</keyword>
<dbReference type="STRING" id="478820.A0A196SE36"/>
<dbReference type="SMART" id="SM00244">
    <property type="entry name" value="PHB"/>
    <property type="match status" value="1"/>
</dbReference>
<dbReference type="GO" id="GO:0005743">
    <property type="term" value="C:mitochondrial inner membrane"/>
    <property type="evidence" value="ECO:0007669"/>
    <property type="project" value="UniProtKB-SubCell"/>
</dbReference>
<dbReference type="Proteomes" id="UP000078348">
    <property type="component" value="Unassembled WGS sequence"/>
</dbReference>
<evidence type="ECO:0000313" key="5">
    <source>
        <dbReference type="Proteomes" id="UP000078348"/>
    </source>
</evidence>
<dbReference type="InterPro" id="IPR000163">
    <property type="entry name" value="Prohibitin"/>
</dbReference>
<sequence length="269" mass="30165">MAEAARMLTKVAKWSIGIGAGLYVFNACIYDVDGGERAVIFDRFRGVLPKTVGEGTHFKIPFIMYPYKYDIRTTPREISTETGTKDLQTVGISLRVLTHPDLENLPKIHREVGPDFRDRVLPSLGNEIMKAVVAQYNAEQLLTEREKVSQRISELLEERAEKYHIKLDDVSITHLAFGTDFNNAIEQKQVALQRAEKAKFVVARAEQEKIAAIIEAEGEAEAATLISDALKESGPGVIEVRRIDVRGVSVLRVRCLLRCLLRCLKNCIV</sequence>
<comment type="caution">
    <text evidence="4">The sequence shown here is derived from an EMBL/GenBank/DDBJ whole genome shotgun (WGS) entry which is preliminary data.</text>
</comment>
<dbReference type="PANTHER" id="PTHR23222:SF0">
    <property type="entry name" value="PROHIBITIN 1"/>
    <property type="match status" value="1"/>
</dbReference>
<evidence type="ECO:0000259" key="3">
    <source>
        <dbReference type="SMART" id="SM00244"/>
    </source>
</evidence>
<dbReference type="InterPro" id="IPR036013">
    <property type="entry name" value="Band_7/SPFH_dom_sf"/>
</dbReference>
<feature type="domain" description="Band 7" evidence="3">
    <location>
        <begin position="28"/>
        <end position="189"/>
    </location>
</feature>
<dbReference type="OrthoDB" id="275637at2759"/>
<dbReference type="CDD" id="cd03401">
    <property type="entry name" value="SPFH_prohibitin"/>
    <property type="match status" value="1"/>
</dbReference>
<accession>A0A196SE36</accession>
<organism evidence="4 5">
    <name type="scientific">Blastocystis sp. subtype 1 (strain ATCC 50177 / NandII)</name>
    <dbReference type="NCBI Taxonomy" id="478820"/>
    <lineage>
        <taxon>Eukaryota</taxon>
        <taxon>Sar</taxon>
        <taxon>Stramenopiles</taxon>
        <taxon>Bigyra</taxon>
        <taxon>Opalozoa</taxon>
        <taxon>Opalinata</taxon>
        <taxon>Blastocystidae</taxon>
        <taxon>Blastocystis</taxon>
    </lineage>
</organism>
<evidence type="ECO:0000256" key="2">
    <source>
        <dbReference type="RuleBase" id="RU366048"/>
    </source>
</evidence>
<dbReference type="FunFam" id="3.30.479.30:FF:000001">
    <property type="entry name" value="Prohibitin 2"/>
    <property type="match status" value="1"/>
</dbReference>
<dbReference type="PANTHER" id="PTHR23222">
    <property type="entry name" value="PROHIBITIN"/>
    <property type="match status" value="1"/>
</dbReference>
<dbReference type="EMBL" id="LXWW01000234">
    <property type="protein sequence ID" value="OAO14581.1"/>
    <property type="molecule type" value="Genomic_DNA"/>
</dbReference>
<dbReference type="SUPFAM" id="SSF117892">
    <property type="entry name" value="Band 7/SPFH domain"/>
    <property type="match status" value="1"/>
</dbReference>
<reference evidence="4 5" key="1">
    <citation type="submission" date="2016-05" db="EMBL/GenBank/DDBJ databases">
        <title>Nuclear genome of Blastocystis sp. subtype 1 NandII.</title>
        <authorList>
            <person name="Gentekaki E."/>
            <person name="Curtis B."/>
            <person name="Stairs C."/>
            <person name="Eme L."/>
            <person name="Herman E."/>
            <person name="Klimes V."/>
            <person name="Arias M.C."/>
            <person name="Elias M."/>
            <person name="Hilliou F."/>
            <person name="Klute M."/>
            <person name="Malik S.-B."/>
            <person name="Pightling A."/>
            <person name="Rachubinski R."/>
            <person name="Salas D."/>
            <person name="Schlacht A."/>
            <person name="Suga H."/>
            <person name="Archibald J."/>
            <person name="Ball S.G."/>
            <person name="Clark G."/>
            <person name="Dacks J."/>
            <person name="Van Der Giezen M."/>
            <person name="Tsaousis A."/>
            <person name="Roger A."/>
        </authorList>
    </citation>
    <scope>NUCLEOTIDE SEQUENCE [LARGE SCALE GENOMIC DNA]</scope>
    <source>
        <strain evidence="5">ATCC 50177 / NandII</strain>
    </source>
</reference>
<dbReference type="InterPro" id="IPR001107">
    <property type="entry name" value="Band_7"/>
</dbReference>
<evidence type="ECO:0000313" key="4">
    <source>
        <dbReference type="EMBL" id="OAO14581.1"/>
    </source>
</evidence>
<keyword evidence="2" id="KW-0999">Mitochondrion inner membrane</keyword>
<protein>
    <recommendedName>
        <fullName evidence="2">Prohibitin</fullName>
    </recommendedName>
</protein>
<comment type="similarity">
    <text evidence="1 2">Belongs to the prohibitin family.</text>
</comment>
<keyword evidence="2" id="KW-0496">Mitochondrion</keyword>
<dbReference type="GO" id="GO:0007005">
    <property type="term" value="P:mitochondrion organization"/>
    <property type="evidence" value="ECO:0007669"/>
    <property type="project" value="TreeGrafter"/>
</dbReference>
<proteinExistence type="inferred from homology"/>
<dbReference type="Pfam" id="PF01145">
    <property type="entry name" value="Band_7"/>
    <property type="match status" value="1"/>
</dbReference>
<name>A0A196SE36_BLAHN</name>
<keyword evidence="2" id="KW-0472">Membrane</keyword>
<dbReference type="PRINTS" id="PR00679">
    <property type="entry name" value="PROHIBITIN"/>
</dbReference>
<evidence type="ECO:0000256" key="1">
    <source>
        <dbReference type="ARBA" id="ARBA00009658"/>
    </source>
</evidence>
<comment type="subcellular location">
    <subcellularLocation>
        <location evidence="2">Mitochondrion inner membrane</location>
    </subcellularLocation>
</comment>
<dbReference type="Gene3D" id="3.30.479.30">
    <property type="entry name" value="Band 7 domain"/>
    <property type="match status" value="1"/>
</dbReference>